<keyword evidence="3 9" id="KW-0813">Transport</keyword>
<feature type="domain" description="ABC transmembrane type-2" evidence="10">
    <location>
        <begin position="18"/>
        <end position="236"/>
    </location>
</feature>
<dbReference type="PROSITE" id="PS51012">
    <property type="entry name" value="ABC_TM2"/>
    <property type="match status" value="1"/>
</dbReference>
<dbReference type="Pfam" id="PF01061">
    <property type="entry name" value="ABC2_membrane"/>
    <property type="match status" value="1"/>
</dbReference>
<dbReference type="GO" id="GO:0015920">
    <property type="term" value="P:lipopolysaccharide transport"/>
    <property type="evidence" value="ECO:0007669"/>
    <property type="project" value="TreeGrafter"/>
</dbReference>
<keyword evidence="5" id="KW-0997">Cell inner membrane</keyword>
<feature type="transmembrane region" description="Helical" evidence="9">
    <location>
        <begin position="96"/>
        <end position="117"/>
    </location>
</feature>
<comment type="subcellular location">
    <subcellularLocation>
        <location evidence="1">Cell inner membrane</location>
        <topology evidence="1">Multi-pass membrane protein</topology>
    </subcellularLocation>
    <subcellularLocation>
        <location evidence="9">Cell membrane</location>
        <topology evidence="9">Multi-pass membrane protein</topology>
    </subcellularLocation>
</comment>
<feature type="transmembrane region" description="Helical" evidence="9">
    <location>
        <begin position="215"/>
        <end position="233"/>
    </location>
</feature>
<organism evidence="11 12">
    <name type="scientific">Candidatus Faecousia excrementigallinarum</name>
    <dbReference type="NCBI Taxonomy" id="2840806"/>
    <lineage>
        <taxon>Bacteria</taxon>
        <taxon>Bacillati</taxon>
        <taxon>Bacillota</taxon>
        <taxon>Clostridia</taxon>
        <taxon>Eubacteriales</taxon>
        <taxon>Oscillospiraceae</taxon>
        <taxon>Faecousia</taxon>
    </lineage>
</organism>
<evidence type="ECO:0000256" key="9">
    <source>
        <dbReference type="RuleBase" id="RU361157"/>
    </source>
</evidence>
<evidence type="ECO:0000256" key="1">
    <source>
        <dbReference type="ARBA" id="ARBA00004429"/>
    </source>
</evidence>
<dbReference type="GO" id="GO:0140359">
    <property type="term" value="F:ABC-type transporter activity"/>
    <property type="evidence" value="ECO:0007669"/>
    <property type="project" value="InterPro"/>
</dbReference>
<evidence type="ECO:0000256" key="2">
    <source>
        <dbReference type="ARBA" id="ARBA00007783"/>
    </source>
</evidence>
<dbReference type="PANTHER" id="PTHR30413">
    <property type="entry name" value="INNER MEMBRANE TRANSPORT PERMEASE"/>
    <property type="match status" value="1"/>
</dbReference>
<dbReference type="EMBL" id="DVFK01000094">
    <property type="protein sequence ID" value="HIQ68236.1"/>
    <property type="molecule type" value="Genomic_DNA"/>
</dbReference>
<sequence length="244" mass="27700">MEQLVARDFKTKYRRSVLGVIWSFLNPLLTMLVQYVVFSTLFKSDIPNFALYLLSGIVTYSFFSEATNMTLSSIVSNSSLITKVYVPKYIYPLTRVISSTVNFLFALIPLLGVMLFTRSPITWALLLMPLGILCLFCLSLGVGLLLSTAMVYFRDTQFLWTVVSMIWMYLTPVFYPESIIPAQLLPVYRCNPLYQILAFFRAILLEGVSPSPSCYLGVILSALIPLLLGAIVFRKNQNEFILYL</sequence>
<evidence type="ECO:0000313" key="11">
    <source>
        <dbReference type="EMBL" id="HIQ68236.1"/>
    </source>
</evidence>
<name>A0A9D0Z443_9FIRM</name>
<evidence type="ECO:0000313" key="12">
    <source>
        <dbReference type="Proteomes" id="UP000886796"/>
    </source>
</evidence>
<feature type="transmembrane region" description="Helical" evidence="9">
    <location>
        <begin position="123"/>
        <end position="146"/>
    </location>
</feature>
<dbReference type="InterPro" id="IPR047817">
    <property type="entry name" value="ABC2_TM_bact-type"/>
</dbReference>
<dbReference type="PANTHER" id="PTHR30413:SF8">
    <property type="entry name" value="TRANSPORT PERMEASE PROTEIN"/>
    <property type="match status" value="1"/>
</dbReference>
<evidence type="ECO:0000256" key="7">
    <source>
        <dbReference type="ARBA" id="ARBA00022989"/>
    </source>
</evidence>
<dbReference type="AlphaFoldDB" id="A0A9D0Z443"/>
<dbReference type="Proteomes" id="UP000886796">
    <property type="component" value="Unassembled WGS sequence"/>
</dbReference>
<evidence type="ECO:0000256" key="4">
    <source>
        <dbReference type="ARBA" id="ARBA00022475"/>
    </source>
</evidence>
<proteinExistence type="inferred from homology"/>
<evidence type="ECO:0000256" key="8">
    <source>
        <dbReference type="ARBA" id="ARBA00023136"/>
    </source>
</evidence>
<evidence type="ECO:0000256" key="3">
    <source>
        <dbReference type="ARBA" id="ARBA00022448"/>
    </source>
</evidence>
<comment type="caution">
    <text evidence="11">The sequence shown here is derived from an EMBL/GenBank/DDBJ whole genome shotgun (WGS) entry which is preliminary data.</text>
</comment>
<protein>
    <recommendedName>
        <fullName evidence="9">Transport permease protein</fullName>
    </recommendedName>
</protein>
<reference evidence="11" key="2">
    <citation type="journal article" date="2021" name="PeerJ">
        <title>Extensive microbial diversity within the chicken gut microbiome revealed by metagenomics and culture.</title>
        <authorList>
            <person name="Gilroy R."/>
            <person name="Ravi A."/>
            <person name="Getino M."/>
            <person name="Pursley I."/>
            <person name="Horton D.L."/>
            <person name="Alikhan N.F."/>
            <person name="Baker D."/>
            <person name="Gharbi K."/>
            <person name="Hall N."/>
            <person name="Watson M."/>
            <person name="Adriaenssens E.M."/>
            <person name="Foster-Nyarko E."/>
            <person name="Jarju S."/>
            <person name="Secka A."/>
            <person name="Antonio M."/>
            <person name="Oren A."/>
            <person name="Chaudhuri R.R."/>
            <person name="La Ragione R."/>
            <person name="Hildebrand F."/>
            <person name="Pallen M.J."/>
        </authorList>
    </citation>
    <scope>NUCLEOTIDE SEQUENCE</scope>
    <source>
        <strain evidence="11">13361</strain>
    </source>
</reference>
<keyword evidence="4 9" id="KW-1003">Cell membrane</keyword>
<evidence type="ECO:0000256" key="6">
    <source>
        <dbReference type="ARBA" id="ARBA00022692"/>
    </source>
</evidence>
<dbReference type="InterPro" id="IPR013525">
    <property type="entry name" value="ABC2_TM"/>
</dbReference>
<dbReference type="GO" id="GO:0005886">
    <property type="term" value="C:plasma membrane"/>
    <property type="evidence" value="ECO:0007669"/>
    <property type="project" value="UniProtKB-SubCell"/>
</dbReference>
<keyword evidence="8 9" id="KW-0472">Membrane</keyword>
<feature type="transmembrane region" description="Helical" evidence="9">
    <location>
        <begin position="158"/>
        <end position="175"/>
    </location>
</feature>
<accession>A0A9D0Z443</accession>
<feature type="transmembrane region" description="Helical" evidence="9">
    <location>
        <begin position="49"/>
        <end position="75"/>
    </location>
</feature>
<keyword evidence="6 9" id="KW-0812">Transmembrane</keyword>
<keyword evidence="7 9" id="KW-1133">Transmembrane helix</keyword>
<evidence type="ECO:0000256" key="5">
    <source>
        <dbReference type="ARBA" id="ARBA00022519"/>
    </source>
</evidence>
<evidence type="ECO:0000259" key="10">
    <source>
        <dbReference type="PROSITE" id="PS51012"/>
    </source>
</evidence>
<comment type="similarity">
    <text evidence="2 9">Belongs to the ABC-2 integral membrane protein family.</text>
</comment>
<feature type="transmembrane region" description="Helical" evidence="9">
    <location>
        <begin position="17"/>
        <end position="37"/>
    </location>
</feature>
<gene>
    <name evidence="11" type="ORF">IAB74_06995</name>
</gene>
<reference evidence="11" key="1">
    <citation type="submission" date="2020-10" db="EMBL/GenBank/DDBJ databases">
        <authorList>
            <person name="Gilroy R."/>
        </authorList>
    </citation>
    <scope>NUCLEOTIDE SEQUENCE</scope>
    <source>
        <strain evidence="11">13361</strain>
    </source>
</reference>